<proteinExistence type="predicted"/>
<gene>
    <name evidence="2" type="ORF">SAMN05444372_108138</name>
</gene>
<reference evidence="3" key="1">
    <citation type="submission" date="2016-11" db="EMBL/GenBank/DDBJ databases">
        <authorList>
            <person name="Varghese N."/>
            <person name="Submissions S."/>
        </authorList>
    </citation>
    <scope>NUCLEOTIDE SEQUENCE [LARGE SCALE GENOMIC DNA]</scope>
    <source>
        <strain evidence="3">DSM 17659</strain>
    </source>
</reference>
<dbReference type="InterPro" id="IPR008969">
    <property type="entry name" value="CarboxyPept-like_regulatory"/>
</dbReference>
<dbReference type="Proteomes" id="UP000184020">
    <property type="component" value="Unassembled WGS sequence"/>
</dbReference>
<feature type="chain" id="PRO_5012499953" evidence="1">
    <location>
        <begin position="19"/>
        <end position="871"/>
    </location>
</feature>
<evidence type="ECO:0000313" key="2">
    <source>
        <dbReference type="EMBL" id="SHG66484.1"/>
    </source>
</evidence>
<organism evidence="2 3">
    <name type="scientific">Flavobacterium micromati</name>
    <dbReference type="NCBI Taxonomy" id="229205"/>
    <lineage>
        <taxon>Bacteria</taxon>
        <taxon>Pseudomonadati</taxon>
        <taxon>Bacteroidota</taxon>
        <taxon>Flavobacteriia</taxon>
        <taxon>Flavobacteriales</taxon>
        <taxon>Flavobacteriaceae</taxon>
        <taxon>Flavobacterium</taxon>
    </lineage>
</organism>
<keyword evidence="1" id="KW-0732">Signal</keyword>
<evidence type="ECO:0000313" key="3">
    <source>
        <dbReference type="Proteomes" id="UP000184020"/>
    </source>
</evidence>
<dbReference type="RefSeq" id="WP_073019777.1">
    <property type="nucleotide sequence ID" value="NZ_FQWF01000008.1"/>
</dbReference>
<dbReference type="Pfam" id="PF13715">
    <property type="entry name" value="CarbopepD_reg_2"/>
    <property type="match status" value="1"/>
</dbReference>
<dbReference type="AlphaFoldDB" id="A0A1M5LN14"/>
<dbReference type="EMBL" id="FQWF01000008">
    <property type="protein sequence ID" value="SHG66484.1"/>
    <property type="molecule type" value="Genomic_DNA"/>
</dbReference>
<name>A0A1M5LN14_9FLAO</name>
<accession>A0A1M5LN14</accession>
<sequence>MQKSFAFFLLFISFFTQAQGFTIKGKITDLENRGIQNASVSLLNETGDYLEYDFTDENGNYSIVFQNPRSSAITIEISCLGYSKISKLITNSSQSQDFTLKNKVEVLQEVVIEISKKVRVEQDTTTIKLASFGNKTEQTLEDILKKIPGIEVLQDGTIKAHGISIDKLLVEGEDMFDKNYKLLSKNLDAKVLDAIQIIDNFEDNPILKKLNNSEKVALNLKLVKGKKNIWFGNITAGSGIISENRWKESLNLGLLRKKIKLFYLADYNNLGEKATDIVATNILENNSFSEDRLEFKAKSLFQINNNEVALFSKTQSVFNNAFLNSLSFATKIKDNLSLRGVVYLAEDRQNQNSFSETRYNLEENPISFTENNFYNNHKTVASTELELKYYPNDKNYITNLFIYKINPNATNSDLFFNLDQINQSSKNNNYTFYNHFNHTLQLSENKILNSYIYFGNDKIKENVNVLSPLLNTFLNVNNSDVIKQGANNNLFYIGDKTKLITKFRNIDVTNSIQFELSKEEFNNSFVIYNNSFSNYENYSNLKQLKLFFDNAIRYNFSKKIDFTAVVSLQHINFESNNVASSIFLVNPTLSFNIRKTGFGNFKLSYSENNTLPEINQLTNNFQLIDYRSFTRGTRYENPLKNTVASFNYSIYLDEKRFSVNTAMSYIKSKSIINTESTITSDFNFSNLKQTGGGDNYNLSFSFVNYVRALKLASKIENIQNWNSSPVNVNAAEFTNSENYSNTIKYSVTSYFKKAINFDGGFSYNYSQSVFENNKTTNRTQDIFLNINYAISKTILAECNNAIYFINQQNYSFNNVILNYNPVESKFSYRLIFNNVLNENQFTLITLNNFTFYRSSVELVPRYLLCAVKYRF</sequence>
<dbReference type="OrthoDB" id="603275at2"/>
<dbReference type="SUPFAM" id="SSF56935">
    <property type="entry name" value="Porins"/>
    <property type="match status" value="1"/>
</dbReference>
<dbReference type="SUPFAM" id="SSF49464">
    <property type="entry name" value="Carboxypeptidase regulatory domain-like"/>
    <property type="match status" value="1"/>
</dbReference>
<protein>
    <submittedName>
        <fullName evidence="2">CarboxypepD_reg-like domain-containing protein</fullName>
    </submittedName>
</protein>
<keyword evidence="3" id="KW-1185">Reference proteome</keyword>
<dbReference type="Gene3D" id="2.60.40.1120">
    <property type="entry name" value="Carboxypeptidase-like, regulatory domain"/>
    <property type="match status" value="1"/>
</dbReference>
<feature type="signal peptide" evidence="1">
    <location>
        <begin position="1"/>
        <end position="18"/>
    </location>
</feature>
<evidence type="ECO:0000256" key="1">
    <source>
        <dbReference type="SAM" id="SignalP"/>
    </source>
</evidence>
<dbReference type="STRING" id="229205.SAMN05444372_108138"/>